<dbReference type="Pfam" id="PF01882">
    <property type="entry name" value="DUF58"/>
    <property type="match status" value="1"/>
</dbReference>
<sequence length="329" mass="36112">MLTLDPSQPAQGAAVDIARLLALRFPARQLDIRRRRRALAQLSGGQRSNFRGRGIEFEEVRGYQPGDDIRAIDWRVTARTGSAHTKLFHEERERPVLLVVDQRSSMQFGSQNCFKLVLAAEIAALLAWSALASNERVGGLLMRDTDHWEMRPRNSRRTVLALLSALAEPPASSQAADSGDAEKNRFSTLLRSVRRVARPGSSIFIISDFEGAEDDDAREELFQLARHVEITAIHCSDPLEAQLPPAGRYSVTDGQARADLDTGIFGLSQRFAELYASRVDGYQQQLQRLGIPMLSASTTQAPLTLLRNIYGGAGSPTEASDSAKVTNGG</sequence>
<dbReference type="Proteomes" id="UP001626537">
    <property type="component" value="Chromosome"/>
</dbReference>
<dbReference type="RefSeq" id="WP_407349005.1">
    <property type="nucleotide sequence ID" value="NZ_CP136864.1"/>
</dbReference>
<dbReference type="PANTHER" id="PTHR33608">
    <property type="entry name" value="BLL2464 PROTEIN"/>
    <property type="match status" value="1"/>
</dbReference>
<dbReference type="SUPFAM" id="SSF53300">
    <property type="entry name" value="vWA-like"/>
    <property type="match status" value="1"/>
</dbReference>
<dbReference type="InterPro" id="IPR036465">
    <property type="entry name" value="vWFA_dom_sf"/>
</dbReference>
<proteinExistence type="predicted"/>
<dbReference type="InterPro" id="IPR002881">
    <property type="entry name" value="DUF58"/>
</dbReference>
<gene>
    <name evidence="2" type="ORF">R0135_04205</name>
</gene>
<protein>
    <submittedName>
        <fullName evidence="2">DUF58 domain-containing protein</fullName>
    </submittedName>
</protein>
<evidence type="ECO:0000259" key="1">
    <source>
        <dbReference type="Pfam" id="PF01882"/>
    </source>
</evidence>
<organism evidence="2 3">
    <name type="scientific">Congregibacter variabilis</name>
    <dbReference type="NCBI Taxonomy" id="3081200"/>
    <lineage>
        <taxon>Bacteria</taxon>
        <taxon>Pseudomonadati</taxon>
        <taxon>Pseudomonadota</taxon>
        <taxon>Gammaproteobacteria</taxon>
        <taxon>Cellvibrionales</taxon>
        <taxon>Halieaceae</taxon>
        <taxon>Congregibacter</taxon>
    </lineage>
</organism>
<accession>A0ABZ0I721</accession>
<dbReference type="EMBL" id="CP136864">
    <property type="protein sequence ID" value="WOJ94369.1"/>
    <property type="molecule type" value="Genomic_DNA"/>
</dbReference>
<feature type="domain" description="DUF58" evidence="1">
    <location>
        <begin position="59"/>
        <end position="258"/>
    </location>
</feature>
<keyword evidence="3" id="KW-1185">Reference proteome</keyword>
<name>A0ABZ0I721_9GAMM</name>
<evidence type="ECO:0000313" key="3">
    <source>
        <dbReference type="Proteomes" id="UP001626537"/>
    </source>
</evidence>
<reference evidence="2 3" key="1">
    <citation type="submission" date="2023-10" db="EMBL/GenBank/DDBJ databases">
        <title>Two novel species belonging to the OM43/NOR5 clade.</title>
        <authorList>
            <person name="Park M."/>
        </authorList>
    </citation>
    <scope>NUCLEOTIDE SEQUENCE [LARGE SCALE GENOMIC DNA]</scope>
    <source>
        <strain evidence="2 3">IMCC43200</strain>
    </source>
</reference>
<dbReference type="PANTHER" id="PTHR33608:SF12">
    <property type="entry name" value="DUF58 DOMAIN-CONTAINING PROTEIN"/>
    <property type="match status" value="1"/>
</dbReference>
<evidence type="ECO:0000313" key="2">
    <source>
        <dbReference type="EMBL" id="WOJ94369.1"/>
    </source>
</evidence>